<feature type="coiled-coil region" evidence="1">
    <location>
        <begin position="258"/>
        <end position="285"/>
    </location>
</feature>
<feature type="chain" id="PRO_5046412095" description="Accessory gland-specific peptide 26Aa" evidence="3">
    <location>
        <begin position="24"/>
        <end position="303"/>
    </location>
</feature>
<dbReference type="Proteomes" id="UP001652680">
    <property type="component" value="Unassembled WGS sequence"/>
</dbReference>
<reference evidence="5" key="1">
    <citation type="journal article" date="2021" name="Elife">
        <title>Highly contiguous assemblies of 101 drosophilid genomes.</title>
        <authorList>
            <person name="Kim B.Y."/>
            <person name="Wang J.R."/>
            <person name="Miller D.E."/>
            <person name="Barmina O."/>
            <person name="Delaney E."/>
            <person name="Thompson A."/>
            <person name="Comeault A.A."/>
            <person name="Peede D."/>
            <person name="D'Agostino E.R."/>
            <person name="Pelaez J."/>
            <person name="Aguilar J.M."/>
            <person name="Haji D."/>
            <person name="Matsunaga T."/>
            <person name="Armstrong E.E."/>
            <person name="Zych M."/>
            <person name="Ogawa Y."/>
            <person name="Stamenkovic-Radak M."/>
            <person name="Jelic M."/>
            <person name="Veselinovic M.S."/>
            <person name="Tanaskovic M."/>
            <person name="Eric P."/>
            <person name="Gao J.J."/>
            <person name="Katoh T.K."/>
            <person name="Toda M.J."/>
            <person name="Watabe H."/>
            <person name="Watada M."/>
            <person name="Davis J.S."/>
            <person name="Moyle L.C."/>
            <person name="Manoli G."/>
            <person name="Bertolini E."/>
            <person name="Kostal V."/>
            <person name="Hawley R.S."/>
            <person name="Takahashi A."/>
            <person name="Jones C.D."/>
            <person name="Price D.K."/>
            <person name="Whiteman N."/>
            <person name="Kopp A."/>
            <person name="Matute D.R."/>
            <person name="Petrov D.A."/>
        </authorList>
    </citation>
    <scope>NUCLEOTIDE SEQUENCE [LARGE SCALE GENOMIC DNA]</scope>
</reference>
<dbReference type="InterPro" id="IPR004315">
    <property type="entry name" value="Male_ac_gland_sc"/>
</dbReference>
<dbReference type="GeneID" id="108046543"/>
<feature type="compositionally biased region" description="Polar residues" evidence="2">
    <location>
        <begin position="37"/>
        <end position="51"/>
    </location>
</feature>
<feature type="signal peptide" evidence="3">
    <location>
        <begin position="1"/>
        <end position="23"/>
    </location>
</feature>
<dbReference type="RefSeq" id="XP_016981753.2">
    <property type="nucleotide sequence ID" value="XM_017126264.2"/>
</dbReference>
<evidence type="ECO:0000256" key="1">
    <source>
        <dbReference type="SAM" id="Coils"/>
    </source>
</evidence>
<dbReference type="EnsemblMetazoa" id="XM_017126264.2">
    <property type="protein sequence ID" value="XP_016981753.2"/>
    <property type="gene ID" value="LOC108046543"/>
</dbReference>
<feature type="compositionally biased region" description="Basic and acidic residues" evidence="2">
    <location>
        <begin position="59"/>
        <end position="71"/>
    </location>
</feature>
<sequence length="303" mass="34231">MRVPLLSPAVLLLLVNVAHSATAIEPDQPKIDFPKSDLTQSDSSKGNSVPQNVLPKSDAPQRDSSKSDAPKGDFPVTDKTTSLHKSDSLQDITAKADDLAQGVPPKSDPPLNNTAKQDFILIITDKRHTEGDPIHEASISGRFPESNTATVKALQQRLLEEQAKTLDFRNQSSYLFKELHARKSQVLKTQEQSLDMVAKMNDVNRKLLETHVQLENVRKQVKKCQGKLSGKELFRLANIEANRLVKEEREPIVNYNHRNRFLKLLRELRRKIKEEIDKISVLVVETTTTLRPSDRIFPTLPWL</sequence>
<dbReference type="Pfam" id="PF03082">
    <property type="entry name" value="MAGSP"/>
    <property type="match status" value="1"/>
</dbReference>
<evidence type="ECO:0008006" key="6">
    <source>
        <dbReference type="Google" id="ProtNLM"/>
    </source>
</evidence>
<keyword evidence="5" id="KW-1185">Reference proteome</keyword>
<reference evidence="4" key="2">
    <citation type="submission" date="2025-05" db="UniProtKB">
        <authorList>
            <consortium name="EnsemblMetazoa"/>
        </authorList>
    </citation>
    <scope>IDENTIFICATION</scope>
</reference>
<proteinExistence type="predicted"/>
<feature type="region of interest" description="Disordered" evidence="2">
    <location>
        <begin position="27"/>
        <end position="88"/>
    </location>
</feature>
<keyword evidence="3" id="KW-0732">Signal</keyword>
<keyword evidence="1" id="KW-0175">Coiled coil</keyword>
<evidence type="ECO:0000256" key="3">
    <source>
        <dbReference type="SAM" id="SignalP"/>
    </source>
</evidence>
<evidence type="ECO:0000256" key="2">
    <source>
        <dbReference type="SAM" id="MobiDB-lite"/>
    </source>
</evidence>
<accession>A0ABM5HKK2</accession>
<name>A0ABM5HKK2_DRORH</name>
<organism evidence="4 5">
    <name type="scientific">Drosophila rhopaloa</name>
    <name type="common">Fruit fly</name>
    <dbReference type="NCBI Taxonomy" id="1041015"/>
    <lineage>
        <taxon>Eukaryota</taxon>
        <taxon>Metazoa</taxon>
        <taxon>Ecdysozoa</taxon>
        <taxon>Arthropoda</taxon>
        <taxon>Hexapoda</taxon>
        <taxon>Insecta</taxon>
        <taxon>Pterygota</taxon>
        <taxon>Neoptera</taxon>
        <taxon>Endopterygota</taxon>
        <taxon>Diptera</taxon>
        <taxon>Brachycera</taxon>
        <taxon>Muscomorpha</taxon>
        <taxon>Ephydroidea</taxon>
        <taxon>Drosophilidae</taxon>
        <taxon>Drosophila</taxon>
        <taxon>Sophophora</taxon>
    </lineage>
</organism>
<evidence type="ECO:0000313" key="4">
    <source>
        <dbReference type="EnsemblMetazoa" id="XP_016981753.2"/>
    </source>
</evidence>
<evidence type="ECO:0000313" key="5">
    <source>
        <dbReference type="Proteomes" id="UP001652680"/>
    </source>
</evidence>
<protein>
    <recommendedName>
        <fullName evidence="6">Accessory gland-specific peptide 26Aa</fullName>
    </recommendedName>
</protein>